<dbReference type="AlphaFoldDB" id="A0AAV2RZD2"/>
<feature type="chain" id="PRO_5043517133" evidence="1">
    <location>
        <begin position="25"/>
        <end position="112"/>
    </location>
</feature>
<keyword evidence="1" id="KW-0732">Signal</keyword>
<evidence type="ECO:0000256" key="1">
    <source>
        <dbReference type="SAM" id="SignalP"/>
    </source>
</evidence>
<reference evidence="2 3" key="1">
    <citation type="submission" date="2024-05" db="EMBL/GenBank/DDBJ databases">
        <authorList>
            <person name="Wallberg A."/>
        </authorList>
    </citation>
    <scope>NUCLEOTIDE SEQUENCE [LARGE SCALE GENOMIC DNA]</scope>
</reference>
<organism evidence="2 3">
    <name type="scientific">Meganyctiphanes norvegica</name>
    <name type="common">Northern krill</name>
    <name type="synonym">Thysanopoda norvegica</name>
    <dbReference type="NCBI Taxonomy" id="48144"/>
    <lineage>
        <taxon>Eukaryota</taxon>
        <taxon>Metazoa</taxon>
        <taxon>Ecdysozoa</taxon>
        <taxon>Arthropoda</taxon>
        <taxon>Crustacea</taxon>
        <taxon>Multicrustacea</taxon>
        <taxon>Malacostraca</taxon>
        <taxon>Eumalacostraca</taxon>
        <taxon>Eucarida</taxon>
        <taxon>Euphausiacea</taxon>
        <taxon>Euphausiidae</taxon>
        <taxon>Meganyctiphanes</taxon>
    </lineage>
</organism>
<evidence type="ECO:0000313" key="3">
    <source>
        <dbReference type="Proteomes" id="UP001497623"/>
    </source>
</evidence>
<proteinExistence type="predicted"/>
<dbReference type="Proteomes" id="UP001497623">
    <property type="component" value="Unassembled WGS sequence"/>
</dbReference>
<keyword evidence="3" id="KW-1185">Reference proteome</keyword>
<feature type="signal peptide" evidence="1">
    <location>
        <begin position="1"/>
        <end position="24"/>
    </location>
</feature>
<name>A0AAV2RZD2_MEGNR</name>
<accession>A0AAV2RZD2</accession>
<comment type="caution">
    <text evidence="2">The sequence shown here is derived from an EMBL/GenBank/DDBJ whole genome shotgun (WGS) entry which is preliminary data.</text>
</comment>
<dbReference type="EMBL" id="CAXKWB010037277">
    <property type="protein sequence ID" value="CAL4149513.1"/>
    <property type="molecule type" value="Genomic_DNA"/>
</dbReference>
<protein>
    <submittedName>
        <fullName evidence="2">Uncharacterized protein</fullName>
    </submittedName>
</protein>
<sequence>MGQHSLLRLIFVVAVLARVYEVNAITCYDCSVDPDDPDYDPDCGRYDFDGNTFTYDGDTCYTVIYDNGDVARGLYGYAWMDDGDCSYWPGKKYCYCKTDYCNTHSYCEQCEQ</sequence>
<evidence type="ECO:0000313" key="2">
    <source>
        <dbReference type="EMBL" id="CAL4149513.1"/>
    </source>
</evidence>
<gene>
    <name evidence="2" type="ORF">MNOR_LOCUS30457</name>
</gene>